<evidence type="ECO:0000256" key="1">
    <source>
        <dbReference type="SAM" id="MobiDB-lite"/>
    </source>
</evidence>
<proteinExistence type="predicted"/>
<feature type="region of interest" description="Disordered" evidence="1">
    <location>
        <begin position="208"/>
        <end position="291"/>
    </location>
</feature>
<dbReference type="EMBL" id="JACGCI010000132">
    <property type="protein sequence ID" value="KAF6743941.1"/>
    <property type="molecule type" value="Genomic_DNA"/>
</dbReference>
<gene>
    <name evidence="2" type="ORF">DFP72DRAFT_1079356</name>
</gene>
<evidence type="ECO:0000313" key="3">
    <source>
        <dbReference type="Proteomes" id="UP000521943"/>
    </source>
</evidence>
<evidence type="ECO:0008006" key="4">
    <source>
        <dbReference type="Google" id="ProtNLM"/>
    </source>
</evidence>
<sequence length="476" mass="53596">MAPETPLFRGEQAEKPHSWLQRLEAKFDEDTPVKRKVYQFQKNVEPGGKAEAWFNALQAATLADWDRFVTAFKTKWALPATVSLSKDELTRQLNDIRLYEDDLGKTVGEYPDKVYTHVAWAEQVRTIVDELEDTSGLLIGQVRAALPLPMRLAISATHTGWTTFLDEVTKVSVERLHDHLEVTERRAQDQTPMDGLSPLVGRLQNLSVSHQSERRTPAYRTSPLSGYSSTLLQPQTPYQPSTPIQGTGRQQRDAPPHTPFWTPRQQSTPTPLSPLPATPNRFGQRGQSVNPMFTNDQTLRPGSIFNRNSQPIPNTPSPAPTTKSPVDLANNAIAKTPSFPNTPEGLMQYREAIQRWEDVYGRERAADFTTAPLPLRPGTLPIGRKECFLCGMDSTHRSQQCMTQQPLERREQNWRATVNTALYSFRRTETIRVSQIAAEDAPIFYDEAIYGGGIYDAGSLGFDEEYNQGNGQEERT</sequence>
<protein>
    <recommendedName>
        <fullName evidence="4">Retrotransposon gag domain-containing protein</fullName>
    </recommendedName>
</protein>
<organism evidence="2 3">
    <name type="scientific">Ephemerocybe angulata</name>
    <dbReference type="NCBI Taxonomy" id="980116"/>
    <lineage>
        <taxon>Eukaryota</taxon>
        <taxon>Fungi</taxon>
        <taxon>Dikarya</taxon>
        <taxon>Basidiomycota</taxon>
        <taxon>Agaricomycotina</taxon>
        <taxon>Agaricomycetes</taxon>
        <taxon>Agaricomycetidae</taxon>
        <taxon>Agaricales</taxon>
        <taxon>Agaricineae</taxon>
        <taxon>Psathyrellaceae</taxon>
        <taxon>Ephemerocybe</taxon>
    </lineage>
</organism>
<dbReference type="AlphaFoldDB" id="A0A8H6HDT5"/>
<feature type="compositionally biased region" description="Polar residues" evidence="1">
    <location>
        <begin position="222"/>
        <end position="249"/>
    </location>
</feature>
<reference evidence="2 3" key="1">
    <citation type="submission" date="2020-07" db="EMBL/GenBank/DDBJ databases">
        <title>Comparative genomics of pyrophilous fungi reveals a link between fire events and developmental genes.</title>
        <authorList>
            <consortium name="DOE Joint Genome Institute"/>
            <person name="Steindorff A.S."/>
            <person name="Carver A."/>
            <person name="Calhoun S."/>
            <person name="Stillman K."/>
            <person name="Liu H."/>
            <person name="Lipzen A."/>
            <person name="Pangilinan J."/>
            <person name="Labutti K."/>
            <person name="Bruns T.D."/>
            <person name="Grigoriev I.V."/>
        </authorList>
    </citation>
    <scope>NUCLEOTIDE SEQUENCE [LARGE SCALE GENOMIC DNA]</scope>
    <source>
        <strain evidence="2 3">CBS 144469</strain>
    </source>
</reference>
<evidence type="ECO:0000313" key="2">
    <source>
        <dbReference type="EMBL" id="KAF6743941.1"/>
    </source>
</evidence>
<comment type="caution">
    <text evidence="2">The sequence shown here is derived from an EMBL/GenBank/DDBJ whole genome shotgun (WGS) entry which is preliminary data.</text>
</comment>
<dbReference type="Proteomes" id="UP000521943">
    <property type="component" value="Unassembled WGS sequence"/>
</dbReference>
<dbReference type="OrthoDB" id="2974043at2759"/>
<accession>A0A8H6HDT5</accession>
<keyword evidence="3" id="KW-1185">Reference proteome</keyword>
<name>A0A8H6HDT5_9AGAR</name>